<dbReference type="eggNOG" id="COG4252">
    <property type="taxonomic scope" value="Bacteria"/>
</dbReference>
<feature type="domain" description="CHASE2" evidence="2">
    <location>
        <begin position="48"/>
        <end position="314"/>
    </location>
</feature>
<dbReference type="SMART" id="SM01080">
    <property type="entry name" value="CHASE2"/>
    <property type="match status" value="1"/>
</dbReference>
<comment type="caution">
    <text evidence="3">The sequence shown here is derived from an EMBL/GenBank/DDBJ whole genome shotgun (WGS) entry which is preliminary data.</text>
</comment>
<dbReference type="Pfam" id="PF05226">
    <property type="entry name" value="CHASE2"/>
    <property type="match status" value="1"/>
</dbReference>
<evidence type="ECO:0000259" key="2">
    <source>
        <dbReference type="SMART" id="SM01080"/>
    </source>
</evidence>
<feature type="transmembrane region" description="Helical" evidence="1">
    <location>
        <begin position="297"/>
        <end position="317"/>
    </location>
</feature>
<dbReference type="STRING" id="398720.MED217_13119"/>
<sequence length="392" mass="44275">MANKKFPFLLIADAFFCTVFTCIVSGLLYFFILNLSILDPFEKAFEDFEFTDIYYAEGFYKKEAAADIIVINVEQADRYMLAQALQKISAYQPKVVGLDLLFKERKTVFEDEALQVALQQVPNLVKAVYFDQDTLITSAPYFQTPTEQQGFINFNLDGSSSVVRDFNGVLEYQEREIPSLAGALAVAAGYISTETLKTNYATPVPIRYTGGSEAFLTLSVDELLSRERLDVLTDAVVLLGYAGTPTGNPFDIEDKHFTPLNAAFTGRATPDTFGVFIHATILQNLKSGKTFTALPKMFTLTLAFLMAFGSILLGMYIHKKSNFIFDISVKVLQLLVPIVLLYLVLHLLSWQIYLNVLPVIFLVILGLECIDFYIYLQEFIRKKYPWKSYLLD</sequence>
<accession>A3XPS6</accession>
<dbReference type="OrthoDB" id="1403562at2"/>
<proteinExistence type="predicted"/>
<feature type="transmembrane region" description="Helical" evidence="1">
    <location>
        <begin position="7"/>
        <end position="32"/>
    </location>
</feature>
<evidence type="ECO:0000313" key="4">
    <source>
        <dbReference type="Proteomes" id="UP000001601"/>
    </source>
</evidence>
<evidence type="ECO:0000313" key="3">
    <source>
        <dbReference type="EMBL" id="EAQ48449.1"/>
    </source>
</evidence>
<dbReference type="EMBL" id="AANC01000008">
    <property type="protein sequence ID" value="EAQ48449.1"/>
    <property type="molecule type" value="Genomic_DNA"/>
</dbReference>
<reference evidence="3 4" key="1">
    <citation type="journal article" date="2007" name="Nature">
        <title>Light stimulates growth of proteorhodopsin-containing marine Flavobacteria.</title>
        <authorList>
            <person name="Gomez-Consarnau L."/>
            <person name="Gonzalez J.M."/>
            <person name="Coll-Llado M."/>
            <person name="Gourdon P."/>
            <person name="Pascher T."/>
            <person name="Neutze R."/>
            <person name="Pedros-Alio C."/>
            <person name="Pinhassi J."/>
        </authorList>
    </citation>
    <scope>NUCLEOTIDE SEQUENCE [LARGE SCALE GENOMIC DNA]</scope>
    <source>
        <strain evidence="3 4">MED217</strain>
    </source>
</reference>
<keyword evidence="1" id="KW-1133">Transmembrane helix</keyword>
<organism evidence="3 4">
    <name type="scientific">Leeuwenhoekiella blandensis (strain CECT 7118 / CCUG 51940 / KCTC 22103 / MED217)</name>
    <name type="common">Flavobacterium sp. (strain MED217)</name>
    <dbReference type="NCBI Taxonomy" id="398720"/>
    <lineage>
        <taxon>Bacteria</taxon>
        <taxon>Pseudomonadati</taxon>
        <taxon>Bacteroidota</taxon>
        <taxon>Flavobacteriia</taxon>
        <taxon>Flavobacteriales</taxon>
        <taxon>Flavobacteriaceae</taxon>
        <taxon>Leeuwenhoekiella</taxon>
    </lineage>
</organism>
<gene>
    <name evidence="3" type="ORF">MED217_13119</name>
</gene>
<feature type="transmembrane region" description="Helical" evidence="1">
    <location>
        <begin position="329"/>
        <end position="350"/>
    </location>
</feature>
<name>A3XPS6_LEEBM</name>
<dbReference type="HOGENOM" id="CLU_705219_0_0_10"/>
<dbReference type="Proteomes" id="UP000001601">
    <property type="component" value="Unassembled WGS sequence"/>
</dbReference>
<evidence type="ECO:0000256" key="1">
    <source>
        <dbReference type="SAM" id="Phobius"/>
    </source>
</evidence>
<keyword evidence="1" id="KW-0472">Membrane</keyword>
<dbReference type="InterPro" id="IPR007890">
    <property type="entry name" value="CHASE2"/>
</dbReference>
<protein>
    <recommendedName>
        <fullName evidence="2">CHASE2 domain-containing protein</fullName>
    </recommendedName>
</protein>
<keyword evidence="4" id="KW-1185">Reference proteome</keyword>
<keyword evidence="1" id="KW-0812">Transmembrane</keyword>
<feature type="transmembrane region" description="Helical" evidence="1">
    <location>
        <begin position="356"/>
        <end position="376"/>
    </location>
</feature>
<dbReference type="RefSeq" id="WP_009780978.1">
    <property type="nucleotide sequence ID" value="NZ_CH672395.1"/>
</dbReference>
<dbReference type="AlphaFoldDB" id="A3XPS6"/>